<dbReference type="PROSITE" id="PS50082">
    <property type="entry name" value="WD_REPEATS_2"/>
    <property type="match status" value="2"/>
</dbReference>
<evidence type="ECO:0000256" key="2">
    <source>
        <dbReference type="ARBA" id="ARBA00022737"/>
    </source>
</evidence>
<dbReference type="InterPro" id="IPR036322">
    <property type="entry name" value="WD40_repeat_dom_sf"/>
</dbReference>
<feature type="chain" id="PRO_5026210128" description="Anaphase-promoting complex subunit 4 WD40 domain-containing protein" evidence="5">
    <location>
        <begin position="22"/>
        <end position="392"/>
    </location>
</feature>
<evidence type="ECO:0000313" key="7">
    <source>
        <dbReference type="Proteomes" id="UP000481153"/>
    </source>
</evidence>
<dbReference type="InterPro" id="IPR015943">
    <property type="entry name" value="WD40/YVTN_repeat-like_dom_sf"/>
</dbReference>
<feature type="region of interest" description="Disordered" evidence="4">
    <location>
        <begin position="29"/>
        <end position="62"/>
    </location>
</feature>
<dbReference type="InterPro" id="IPR019775">
    <property type="entry name" value="WD40_repeat_CS"/>
</dbReference>
<dbReference type="PANTHER" id="PTHR44321:SF1">
    <property type="entry name" value="TRANSDUCIN BETA-LIKE PROTEIN 2"/>
    <property type="match status" value="1"/>
</dbReference>
<keyword evidence="1 3" id="KW-0853">WD repeat</keyword>
<dbReference type="GO" id="GO:0030968">
    <property type="term" value="P:endoplasmic reticulum unfolded protein response"/>
    <property type="evidence" value="ECO:0007669"/>
    <property type="project" value="TreeGrafter"/>
</dbReference>
<reference evidence="6 7" key="1">
    <citation type="submission" date="2019-07" db="EMBL/GenBank/DDBJ databases">
        <title>Genomics analysis of Aphanomyces spp. identifies a new class of oomycete effector associated with host adaptation.</title>
        <authorList>
            <person name="Gaulin E."/>
        </authorList>
    </citation>
    <scope>NUCLEOTIDE SEQUENCE [LARGE SCALE GENOMIC DNA]</scope>
    <source>
        <strain evidence="6 7">ATCC 201684</strain>
    </source>
</reference>
<dbReference type="GO" id="GO:0005783">
    <property type="term" value="C:endoplasmic reticulum"/>
    <property type="evidence" value="ECO:0007669"/>
    <property type="project" value="TreeGrafter"/>
</dbReference>
<keyword evidence="2" id="KW-0677">Repeat</keyword>
<feature type="repeat" description="WD" evidence="3">
    <location>
        <begin position="74"/>
        <end position="104"/>
    </location>
</feature>
<keyword evidence="5" id="KW-0732">Signal</keyword>
<proteinExistence type="predicted"/>
<dbReference type="AlphaFoldDB" id="A0A6G0WY07"/>
<dbReference type="Gene3D" id="2.130.10.10">
    <property type="entry name" value="YVTN repeat-like/Quinoprotein amine dehydrogenase"/>
    <property type="match status" value="2"/>
</dbReference>
<dbReference type="PROSITE" id="PS50294">
    <property type="entry name" value="WD_REPEATS_REGION"/>
    <property type="match status" value="1"/>
</dbReference>
<evidence type="ECO:0000256" key="3">
    <source>
        <dbReference type="PROSITE-ProRule" id="PRU00221"/>
    </source>
</evidence>
<evidence type="ECO:0000256" key="1">
    <source>
        <dbReference type="ARBA" id="ARBA00022574"/>
    </source>
</evidence>
<accession>A0A6G0WY07</accession>
<dbReference type="SUPFAM" id="SSF50978">
    <property type="entry name" value="WD40 repeat-like"/>
    <property type="match status" value="1"/>
</dbReference>
<feature type="signal peptide" evidence="5">
    <location>
        <begin position="1"/>
        <end position="21"/>
    </location>
</feature>
<evidence type="ECO:0008006" key="8">
    <source>
        <dbReference type="Google" id="ProtNLM"/>
    </source>
</evidence>
<dbReference type="PROSITE" id="PS00678">
    <property type="entry name" value="WD_REPEATS_1"/>
    <property type="match status" value="1"/>
</dbReference>
<dbReference type="PANTHER" id="PTHR44321">
    <property type="entry name" value="TRANSDUCIN BETA-LIKE PROTEIN 2"/>
    <property type="match status" value="1"/>
</dbReference>
<evidence type="ECO:0000313" key="6">
    <source>
        <dbReference type="EMBL" id="KAF0732387.1"/>
    </source>
</evidence>
<dbReference type="VEuPathDB" id="FungiDB:AeMF1_014147"/>
<dbReference type="Proteomes" id="UP000481153">
    <property type="component" value="Unassembled WGS sequence"/>
</dbReference>
<name>A0A6G0WY07_9STRA</name>
<evidence type="ECO:0000256" key="5">
    <source>
        <dbReference type="SAM" id="SignalP"/>
    </source>
</evidence>
<dbReference type="InterPro" id="IPR042410">
    <property type="entry name" value="WBSCR13"/>
</dbReference>
<sequence length="392" mass="43099">MEGLLAVVILVLLAVAGYLYTRQSPPLPVPDRKEEVVAKPHEAKKPAKKAKHPEITSHPKAKPLPEHALLAHVLKGHTGAVTGACFSPNGRFIATTSTDRTVRLTLRESLGSKNPVFRTINIPYDYATTCSFSSDGKTLAIVTADGQTVQLFSKFKAKPEMTHSVHIGHDVQSLLLNDIGDDWMTILSVGKDQDTNVKCWNTLGDLLQTTSINQIENFHGVQSRDNRFIAIAAFTPEVKIYEIKRTKDGKFDKLTKVMALQGHKILSTLGTFDGSDTTPLNHIVTSSKDGTVRLWDINVRYKLEEDPKCFRTFTSDQVYSAVDITANGKVIALAHGTAVTFLKTENMQVVAEIPNAQEDAITRVEFDALGEELLVQGSGSRIVKVYHTPKSI</sequence>
<comment type="caution">
    <text evidence="6">The sequence shown here is derived from an EMBL/GenBank/DDBJ whole genome shotgun (WGS) entry which is preliminary data.</text>
</comment>
<keyword evidence="7" id="KW-1185">Reference proteome</keyword>
<dbReference type="InterPro" id="IPR001680">
    <property type="entry name" value="WD40_rpt"/>
</dbReference>
<dbReference type="SMART" id="SM00320">
    <property type="entry name" value="WD40"/>
    <property type="match status" value="5"/>
</dbReference>
<evidence type="ECO:0000256" key="4">
    <source>
        <dbReference type="SAM" id="MobiDB-lite"/>
    </source>
</evidence>
<gene>
    <name evidence="6" type="ORF">Ae201684_010496</name>
</gene>
<feature type="repeat" description="WD" evidence="3">
    <location>
        <begin position="283"/>
        <end position="305"/>
    </location>
</feature>
<organism evidence="6 7">
    <name type="scientific">Aphanomyces euteiches</name>
    <dbReference type="NCBI Taxonomy" id="100861"/>
    <lineage>
        <taxon>Eukaryota</taxon>
        <taxon>Sar</taxon>
        <taxon>Stramenopiles</taxon>
        <taxon>Oomycota</taxon>
        <taxon>Saprolegniomycetes</taxon>
        <taxon>Saprolegniales</taxon>
        <taxon>Verrucalvaceae</taxon>
        <taxon>Aphanomyces</taxon>
    </lineage>
</organism>
<feature type="compositionally biased region" description="Basic and acidic residues" evidence="4">
    <location>
        <begin position="30"/>
        <end position="45"/>
    </location>
</feature>
<dbReference type="Pfam" id="PF00400">
    <property type="entry name" value="WD40"/>
    <property type="match status" value="2"/>
</dbReference>
<dbReference type="EMBL" id="VJMJ01000134">
    <property type="protein sequence ID" value="KAF0732387.1"/>
    <property type="molecule type" value="Genomic_DNA"/>
</dbReference>
<protein>
    <recommendedName>
        <fullName evidence="8">Anaphase-promoting complex subunit 4 WD40 domain-containing protein</fullName>
    </recommendedName>
</protein>